<evidence type="ECO:0000259" key="3">
    <source>
        <dbReference type="Pfam" id="PF13505"/>
    </source>
</evidence>
<protein>
    <submittedName>
        <fullName evidence="4">Outer membrane beta-barrel protein</fullName>
    </submittedName>
</protein>
<dbReference type="InterPro" id="IPR011250">
    <property type="entry name" value="OMP/PagP_B-barrel"/>
</dbReference>
<comment type="caution">
    <text evidence="4">The sequence shown here is derived from an EMBL/GenBank/DDBJ whole genome shotgun (WGS) entry which is preliminary data.</text>
</comment>
<name>A0ABT3RQN0_9BACT</name>
<gene>
    <name evidence="4" type="ORF">OO013_09475</name>
</gene>
<dbReference type="Gene3D" id="2.40.160.20">
    <property type="match status" value="1"/>
</dbReference>
<evidence type="ECO:0000313" key="5">
    <source>
        <dbReference type="Proteomes" id="UP001209885"/>
    </source>
</evidence>
<feature type="chain" id="PRO_5045447081" evidence="2">
    <location>
        <begin position="26"/>
        <end position="297"/>
    </location>
</feature>
<keyword evidence="1 2" id="KW-0732">Signal</keyword>
<dbReference type="Proteomes" id="UP001209885">
    <property type="component" value="Unassembled WGS sequence"/>
</dbReference>
<evidence type="ECO:0000256" key="1">
    <source>
        <dbReference type="ARBA" id="ARBA00022729"/>
    </source>
</evidence>
<dbReference type="RefSeq" id="WP_266056561.1">
    <property type="nucleotide sequence ID" value="NZ_JAPFQN010000005.1"/>
</dbReference>
<dbReference type="InterPro" id="IPR027385">
    <property type="entry name" value="Beta-barrel_OMP"/>
</dbReference>
<evidence type="ECO:0000313" key="4">
    <source>
        <dbReference type="EMBL" id="MCX2744095.1"/>
    </source>
</evidence>
<dbReference type="EMBL" id="JAPFQN010000005">
    <property type="protein sequence ID" value="MCX2744095.1"/>
    <property type="molecule type" value="Genomic_DNA"/>
</dbReference>
<reference evidence="4 5" key="1">
    <citation type="submission" date="2022-11" db="EMBL/GenBank/DDBJ databases">
        <title>The characterization of three novel Bacteroidetes species and genomic analysis of their roles in tidal elemental geochemical cycles.</title>
        <authorList>
            <person name="Ma K."/>
        </authorList>
    </citation>
    <scope>NUCLEOTIDE SEQUENCE [LARGE SCALE GENOMIC DNA]</scope>
    <source>
        <strain evidence="4 5">M17</strain>
    </source>
</reference>
<feature type="signal peptide" evidence="2">
    <location>
        <begin position="1"/>
        <end position="25"/>
    </location>
</feature>
<dbReference type="SUPFAM" id="SSF56925">
    <property type="entry name" value="OMPA-like"/>
    <property type="match status" value="1"/>
</dbReference>
<sequence length="297" mass="32011">MNLKNLFTCALLSVLMLTGISNANAQDVYVRVGGGYTFKSGSSPYNNTDPLGLLNSDIEPSIGLSSNGMETNIESLNGTLGVGFKGFIAVGYMFNDNIGVDFGINYFHGEKTETGYFQTPLEDSRTHSYVRGVDIVPALVLSLGKEGLNPYSRLGLIIPVAGKMKAEGTNLDIDDQRLTELEGEINPQFSVGFSGVFGVSYPVSDKMKVFVETEIKALSLKSKDASVTSYKVTDLDSDQVILSLDNLPTGAKEYVFEDVAPNPEEQIENEPNTPTVLPTQKVNASGFGFNAGIIFNL</sequence>
<accession>A0ABT3RQN0</accession>
<feature type="domain" description="Outer membrane protein beta-barrel" evidence="3">
    <location>
        <begin position="11"/>
        <end position="222"/>
    </location>
</feature>
<evidence type="ECO:0000256" key="2">
    <source>
        <dbReference type="SAM" id="SignalP"/>
    </source>
</evidence>
<dbReference type="Pfam" id="PF13505">
    <property type="entry name" value="OMP_b-brl"/>
    <property type="match status" value="1"/>
</dbReference>
<proteinExistence type="predicted"/>
<organism evidence="4 5">
    <name type="scientific">Mangrovivirga halotolerans</name>
    <dbReference type="NCBI Taxonomy" id="2993936"/>
    <lineage>
        <taxon>Bacteria</taxon>
        <taxon>Pseudomonadati</taxon>
        <taxon>Bacteroidota</taxon>
        <taxon>Cytophagia</taxon>
        <taxon>Cytophagales</taxon>
        <taxon>Mangrovivirgaceae</taxon>
        <taxon>Mangrovivirga</taxon>
    </lineage>
</organism>
<keyword evidence="5" id="KW-1185">Reference proteome</keyword>